<evidence type="ECO:0000313" key="2">
    <source>
        <dbReference type="Proteomes" id="UP000095280"/>
    </source>
</evidence>
<name>A0A1I8I967_9PLAT</name>
<dbReference type="AlphaFoldDB" id="A0A1I8I967"/>
<feature type="compositionally biased region" description="Low complexity" evidence="1">
    <location>
        <begin position="56"/>
        <end position="71"/>
    </location>
</feature>
<evidence type="ECO:0000256" key="1">
    <source>
        <dbReference type="SAM" id="MobiDB-lite"/>
    </source>
</evidence>
<dbReference type="WBParaSite" id="maker-uti_cns_0010789-snap-gene-0.2-mRNA-1">
    <property type="protein sequence ID" value="maker-uti_cns_0010789-snap-gene-0.2-mRNA-1"/>
    <property type="gene ID" value="maker-uti_cns_0010789-snap-gene-0.2"/>
</dbReference>
<feature type="compositionally biased region" description="Basic residues" evidence="1">
    <location>
        <begin position="110"/>
        <end position="121"/>
    </location>
</feature>
<dbReference type="Proteomes" id="UP000095280">
    <property type="component" value="Unplaced"/>
</dbReference>
<reference evidence="3" key="1">
    <citation type="submission" date="2016-11" db="UniProtKB">
        <authorList>
            <consortium name="WormBaseParasite"/>
        </authorList>
    </citation>
    <scope>IDENTIFICATION</scope>
</reference>
<organism evidence="2 3">
    <name type="scientific">Macrostomum lignano</name>
    <dbReference type="NCBI Taxonomy" id="282301"/>
    <lineage>
        <taxon>Eukaryota</taxon>
        <taxon>Metazoa</taxon>
        <taxon>Spiralia</taxon>
        <taxon>Lophotrochozoa</taxon>
        <taxon>Platyhelminthes</taxon>
        <taxon>Rhabditophora</taxon>
        <taxon>Macrostomorpha</taxon>
        <taxon>Macrostomida</taxon>
        <taxon>Macrostomidae</taxon>
        <taxon>Macrostomum</taxon>
    </lineage>
</organism>
<evidence type="ECO:0000313" key="3">
    <source>
        <dbReference type="WBParaSite" id="maker-uti_cns_0010789-snap-gene-0.2-mRNA-1"/>
    </source>
</evidence>
<feature type="region of interest" description="Disordered" evidence="1">
    <location>
        <begin position="54"/>
        <end position="137"/>
    </location>
</feature>
<accession>A0A1I8I967</accession>
<protein>
    <submittedName>
        <fullName evidence="3">Zf-3CxxC domain-containing protein</fullName>
    </submittedName>
</protein>
<feature type="compositionally biased region" description="Low complexity" evidence="1">
    <location>
        <begin position="78"/>
        <end position="109"/>
    </location>
</feature>
<keyword evidence="2" id="KW-1185">Reference proteome</keyword>
<proteinExistence type="predicted"/>
<sequence length="137" mass="14757">QLEWLFFFGFNWTNGSRFCSGCHSNCSNARFAAAALFVYCIQGLRTRTEIRRRLRQPAAAVTQTAASQQKQQPPPTAAQPADVQQVATAATATAASAASTAATASASARRTIRDRHRRGGSVRHGDEEPEPVAVLAR</sequence>